<accession>A0A0A7GEW8</accession>
<feature type="transmembrane region" description="Helical" evidence="6">
    <location>
        <begin position="12"/>
        <end position="31"/>
    </location>
</feature>
<keyword evidence="3 6" id="KW-0812">Transmembrane</keyword>
<dbReference type="STRING" id="565033.GACE_0453"/>
<dbReference type="PIRSF" id="PIRSF019239">
    <property type="entry name" value="MrpE"/>
    <property type="match status" value="1"/>
</dbReference>
<dbReference type="Proteomes" id="UP000030624">
    <property type="component" value="Chromosome"/>
</dbReference>
<dbReference type="GO" id="GO:0008324">
    <property type="term" value="F:monoatomic cation transmembrane transporter activity"/>
    <property type="evidence" value="ECO:0007669"/>
    <property type="project" value="InterPro"/>
</dbReference>
<dbReference type="AlphaFoldDB" id="A0A0A7GEW8"/>
<sequence length="182" mass="20570">MSENLDRKISLILTFVTMFVFWVLLSAWAISPDAPGHFNAIHISQGIAAALITTYLSRNVIFDLSRKWHVKFLRAIPYIAWELWQIVLANLDVAWRAIHPKMPLDPVVVEFETPLRGDLALTFMANSITLTPGTITILVEPEKGKFVVHAIDRKLAEPLLVEQTMQNKIAHVFMEGQHDSSA</sequence>
<comment type="subcellular location">
    <subcellularLocation>
        <location evidence="1">Cell membrane</location>
        <topology evidence="1">Multi-pass membrane protein</topology>
    </subcellularLocation>
</comment>
<keyword evidence="2" id="KW-1003">Cell membrane</keyword>
<dbReference type="GO" id="GO:0005886">
    <property type="term" value="C:plasma membrane"/>
    <property type="evidence" value="ECO:0007669"/>
    <property type="project" value="UniProtKB-SubCell"/>
</dbReference>
<keyword evidence="4 6" id="KW-1133">Transmembrane helix</keyword>
<name>A0A0A7GEW8_GEOAI</name>
<evidence type="ECO:0000256" key="6">
    <source>
        <dbReference type="SAM" id="Phobius"/>
    </source>
</evidence>
<keyword evidence="5 6" id="KW-0472">Membrane</keyword>
<dbReference type="InterPro" id="IPR002758">
    <property type="entry name" value="Cation_antiport_E"/>
</dbReference>
<dbReference type="HOGENOM" id="CLU_086615_2_0_2"/>
<dbReference type="Pfam" id="PF01899">
    <property type="entry name" value="MNHE"/>
    <property type="match status" value="1"/>
</dbReference>
<evidence type="ECO:0000256" key="3">
    <source>
        <dbReference type="ARBA" id="ARBA00022692"/>
    </source>
</evidence>
<proteinExistence type="predicted"/>
<dbReference type="eggNOG" id="arCOG03099">
    <property type="taxonomic scope" value="Archaea"/>
</dbReference>
<reference evidence="7 8" key="1">
    <citation type="journal article" date="2015" name="Appl. Environ. Microbiol.">
        <title>The Geoglobus acetivorans genome: Fe(III) reduction, acetate utilization, autotrophic growth, and degradation of aromatic compounds in a hyperthermophilic archaeon.</title>
        <authorList>
            <person name="Mardanov A.V."/>
            <person name="Slododkina G.B."/>
            <person name="Slobodkin A.I."/>
            <person name="Beletsky A.V."/>
            <person name="Gavrilov S.N."/>
            <person name="Kublanov I.V."/>
            <person name="Bonch-Osmolovskaya E.A."/>
            <person name="Skryabin K.G."/>
            <person name="Ravin N.V."/>
        </authorList>
    </citation>
    <scope>NUCLEOTIDE SEQUENCE [LARGE SCALE GENOMIC DNA]</scope>
    <source>
        <strain evidence="7 8">SBH6</strain>
    </source>
</reference>
<evidence type="ECO:0000313" key="7">
    <source>
        <dbReference type="EMBL" id="AIY89511.1"/>
    </source>
</evidence>
<evidence type="ECO:0000256" key="4">
    <source>
        <dbReference type="ARBA" id="ARBA00022989"/>
    </source>
</evidence>
<evidence type="ECO:0000256" key="2">
    <source>
        <dbReference type="ARBA" id="ARBA00022475"/>
    </source>
</evidence>
<dbReference type="GeneID" id="24797057"/>
<evidence type="ECO:0000256" key="5">
    <source>
        <dbReference type="ARBA" id="ARBA00023136"/>
    </source>
</evidence>
<evidence type="ECO:0000256" key="1">
    <source>
        <dbReference type="ARBA" id="ARBA00004651"/>
    </source>
</evidence>
<evidence type="ECO:0000313" key="8">
    <source>
        <dbReference type="Proteomes" id="UP000030624"/>
    </source>
</evidence>
<dbReference type="RefSeq" id="WP_148305899.1">
    <property type="nucleotide sequence ID" value="NZ_CP009552.1"/>
</dbReference>
<dbReference type="PANTHER" id="PTHR34584:SF1">
    <property type="entry name" value="NA(+)_H(+) ANTIPORTER SUBUNIT E1"/>
    <property type="match status" value="1"/>
</dbReference>
<feature type="transmembrane region" description="Helical" evidence="6">
    <location>
        <begin position="37"/>
        <end position="57"/>
    </location>
</feature>
<dbReference type="PANTHER" id="PTHR34584">
    <property type="entry name" value="NA(+)/H(+) ANTIPORTER SUBUNIT E1"/>
    <property type="match status" value="1"/>
</dbReference>
<protein>
    <submittedName>
        <fullName evidence="7">Monovalent cation/H+ antiporter subunit E</fullName>
    </submittedName>
</protein>
<gene>
    <name evidence="7" type="ORF">GACE_0453</name>
</gene>
<dbReference type="KEGG" id="gac:GACE_0453"/>
<organism evidence="7 8">
    <name type="scientific">Geoglobus acetivorans</name>
    <dbReference type="NCBI Taxonomy" id="565033"/>
    <lineage>
        <taxon>Archaea</taxon>
        <taxon>Methanobacteriati</taxon>
        <taxon>Methanobacteriota</taxon>
        <taxon>Archaeoglobi</taxon>
        <taxon>Archaeoglobales</taxon>
        <taxon>Archaeoglobaceae</taxon>
        <taxon>Geoglobus</taxon>
    </lineage>
</organism>
<dbReference type="EMBL" id="CP009552">
    <property type="protein sequence ID" value="AIY89511.1"/>
    <property type="molecule type" value="Genomic_DNA"/>
</dbReference>